<evidence type="ECO:0000256" key="12">
    <source>
        <dbReference type="ARBA" id="ARBA00031636"/>
    </source>
</evidence>
<keyword evidence="11 13" id="KW-0472">Membrane</keyword>
<organism evidence="14 15">
    <name type="scientific">Candidatus Faecalibacterium faecipullorum</name>
    <dbReference type="NCBI Taxonomy" id="2838578"/>
    <lineage>
        <taxon>Bacteria</taxon>
        <taxon>Bacillati</taxon>
        <taxon>Bacillota</taxon>
        <taxon>Clostridia</taxon>
        <taxon>Eubacteriales</taxon>
        <taxon>Oscillospiraceae</taxon>
        <taxon>Faecalibacterium</taxon>
    </lineage>
</organism>
<feature type="transmembrane region" description="Helical" evidence="13">
    <location>
        <begin position="175"/>
        <end position="193"/>
    </location>
</feature>
<keyword evidence="5" id="KW-0813">Transport</keyword>
<accession>A0A9D2MGJ4</accession>
<evidence type="ECO:0000256" key="13">
    <source>
        <dbReference type="SAM" id="Phobius"/>
    </source>
</evidence>
<dbReference type="Pfam" id="PF01554">
    <property type="entry name" value="MatE"/>
    <property type="match status" value="2"/>
</dbReference>
<evidence type="ECO:0000256" key="5">
    <source>
        <dbReference type="ARBA" id="ARBA00022448"/>
    </source>
</evidence>
<dbReference type="Proteomes" id="UP000824211">
    <property type="component" value="Unassembled WGS sequence"/>
</dbReference>
<dbReference type="GO" id="GO:0042910">
    <property type="term" value="F:xenobiotic transmembrane transporter activity"/>
    <property type="evidence" value="ECO:0007669"/>
    <property type="project" value="InterPro"/>
</dbReference>
<comment type="caution">
    <text evidence="14">The sequence shown here is derived from an EMBL/GenBank/DDBJ whole genome shotgun (WGS) entry which is preliminary data.</text>
</comment>
<keyword evidence="6" id="KW-0050">Antiport</keyword>
<feature type="transmembrane region" description="Helical" evidence="13">
    <location>
        <begin position="106"/>
        <end position="128"/>
    </location>
</feature>
<reference evidence="14" key="1">
    <citation type="journal article" date="2021" name="PeerJ">
        <title>Extensive microbial diversity within the chicken gut microbiome revealed by metagenomics and culture.</title>
        <authorList>
            <person name="Gilroy R."/>
            <person name="Ravi A."/>
            <person name="Getino M."/>
            <person name="Pursley I."/>
            <person name="Horton D.L."/>
            <person name="Alikhan N.F."/>
            <person name="Baker D."/>
            <person name="Gharbi K."/>
            <person name="Hall N."/>
            <person name="Watson M."/>
            <person name="Adriaenssens E.M."/>
            <person name="Foster-Nyarko E."/>
            <person name="Jarju S."/>
            <person name="Secka A."/>
            <person name="Antonio M."/>
            <person name="Oren A."/>
            <person name="Chaudhuri R.R."/>
            <person name="La Ragione R."/>
            <person name="Hildebrand F."/>
            <person name="Pallen M.J."/>
        </authorList>
    </citation>
    <scope>NUCLEOTIDE SEQUENCE</scope>
    <source>
        <strain evidence="14">ChiHjej9B8-13557</strain>
    </source>
</reference>
<evidence type="ECO:0000256" key="10">
    <source>
        <dbReference type="ARBA" id="ARBA00023065"/>
    </source>
</evidence>
<feature type="transmembrane region" description="Helical" evidence="13">
    <location>
        <begin position="423"/>
        <end position="445"/>
    </location>
</feature>
<evidence type="ECO:0000256" key="8">
    <source>
        <dbReference type="ARBA" id="ARBA00022692"/>
    </source>
</evidence>
<evidence type="ECO:0000313" key="15">
    <source>
        <dbReference type="Proteomes" id="UP000824211"/>
    </source>
</evidence>
<comment type="subcellular location">
    <subcellularLocation>
        <location evidence="2">Cell membrane</location>
        <topology evidence="2">Multi-pass membrane protein</topology>
    </subcellularLocation>
</comment>
<dbReference type="PANTHER" id="PTHR43298:SF2">
    <property type="entry name" value="FMN_FAD EXPORTER YEEO-RELATED"/>
    <property type="match status" value="1"/>
</dbReference>
<dbReference type="GO" id="GO:0005886">
    <property type="term" value="C:plasma membrane"/>
    <property type="evidence" value="ECO:0007669"/>
    <property type="project" value="UniProtKB-SubCell"/>
</dbReference>
<comment type="function">
    <text evidence="1">Multidrug efflux pump.</text>
</comment>
<dbReference type="AlphaFoldDB" id="A0A9D2MGJ4"/>
<feature type="transmembrane region" description="Helical" evidence="13">
    <location>
        <begin position="395"/>
        <end position="417"/>
    </location>
</feature>
<evidence type="ECO:0000256" key="1">
    <source>
        <dbReference type="ARBA" id="ARBA00003408"/>
    </source>
</evidence>
<dbReference type="GO" id="GO:0006811">
    <property type="term" value="P:monoatomic ion transport"/>
    <property type="evidence" value="ECO:0007669"/>
    <property type="project" value="UniProtKB-KW"/>
</dbReference>
<dbReference type="InterPro" id="IPR048279">
    <property type="entry name" value="MdtK-like"/>
</dbReference>
<evidence type="ECO:0000256" key="4">
    <source>
        <dbReference type="ARBA" id="ARBA00020268"/>
    </source>
</evidence>
<sequence length="470" mass="51085">MQAIHSIRPGRQVDLIHGPIFRNLLIFAIPIFISNLFQQLYNAADTMIVGNVLGDTSLAAVGACGSIYELLVGFGIGIGNGLAIVTARAYGAEDPEKVKKTVAGSIIIGLAASALITLAGLLFLRPLLRALDTPPEIIDQAYSYIRPIAQWVVVMFSYNLCAALLRAVGNSVMPLVFLIFSSCLNVGLDYWFVAGLEMGVRGAAVATVLSQALSVALCILYILRRAPHLVPGREHFKPERGLYAELVTQGLSMGLMSSIVSAGSVILQYGINGLGTLTIAGHTAARKLFTFTDMPVIAMATACSTFVSQNRGADKPDRIRRGMRQVWLFGLGVAVVMTALMWLCAGVLVKLVSGSDAAVVLENGARYLRWTAPFYSVLGVLLATRYALQSLGQKILPLFSSVIELIGKIIFMLFFIPRFGYNAVILCEPVIWCFMCVQLVCSYWNDPYIKASRERARKKSKMCDKNVDNL</sequence>
<feature type="transmembrane region" description="Helical" evidence="13">
    <location>
        <begin position="20"/>
        <end position="38"/>
    </location>
</feature>
<evidence type="ECO:0000256" key="6">
    <source>
        <dbReference type="ARBA" id="ARBA00022449"/>
    </source>
</evidence>
<keyword evidence="8 13" id="KW-0812">Transmembrane</keyword>
<evidence type="ECO:0000256" key="11">
    <source>
        <dbReference type="ARBA" id="ARBA00023136"/>
    </source>
</evidence>
<dbReference type="NCBIfam" id="TIGR00797">
    <property type="entry name" value="matE"/>
    <property type="match status" value="1"/>
</dbReference>
<dbReference type="PIRSF" id="PIRSF006603">
    <property type="entry name" value="DinF"/>
    <property type="match status" value="1"/>
</dbReference>
<keyword evidence="7" id="KW-1003">Cell membrane</keyword>
<dbReference type="InterPro" id="IPR050222">
    <property type="entry name" value="MATE_MdtK"/>
</dbReference>
<keyword evidence="10" id="KW-0406">Ion transport</keyword>
<evidence type="ECO:0000313" key="14">
    <source>
        <dbReference type="EMBL" id="HJB59711.1"/>
    </source>
</evidence>
<proteinExistence type="inferred from homology"/>
<name>A0A9D2MGJ4_9FIRM</name>
<dbReference type="CDD" id="cd13138">
    <property type="entry name" value="MATE_yoeA_like"/>
    <property type="match status" value="1"/>
</dbReference>
<dbReference type="GO" id="GO:0015297">
    <property type="term" value="F:antiporter activity"/>
    <property type="evidence" value="ECO:0007669"/>
    <property type="project" value="UniProtKB-KW"/>
</dbReference>
<dbReference type="InterPro" id="IPR002528">
    <property type="entry name" value="MATE_fam"/>
</dbReference>
<evidence type="ECO:0000256" key="2">
    <source>
        <dbReference type="ARBA" id="ARBA00004651"/>
    </source>
</evidence>
<keyword evidence="9 13" id="KW-1133">Transmembrane helix</keyword>
<feature type="transmembrane region" description="Helical" evidence="13">
    <location>
        <begin position="58"/>
        <end position="85"/>
    </location>
</feature>
<comment type="similarity">
    <text evidence="3">Belongs to the multi antimicrobial extrusion (MATE) (TC 2.A.66.1) family.</text>
</comment>
<dbReference type="EMBL" id="DWXX01000160">
    <property type="protein sequence ID" value="HJB59711.1"/>
    <property type="molecule type" value="Genomic_DNA"/>
</dbReference>
<protein>
    <recommendedName>
        <fullName evidence="4">Probable multidrug resistance protein NorM</fullName>
    </recommendedName>
    <alternativeName>
        <fullName evidence="12">Multidrug-efflux transporter</fullName>
    </alternativeName>
</protein>
<reference evidence="14" key="2">
    <citation type="submission" date="2021-04" db="EMBL/GenBank/DDBJ databases">
        <authorList>
            <person name="Gilroy R."/>
        </authorList>
    </citation>
    <scope>NUCLEOTIDE SEQUENCE</scope>
    <source>
        <strain evidence="14">ChiHjej9B8-13557</strain>
    </source>
</reference>
<evidence type="ECO:0000256" key="3">
    <source>
        <dbReference type="ARBA" id="ARBA00010199"/>
    </source>
</evidence>
<feature type="transmembrane region" description="Helical" evidence="13">
    <location>
        <begin position="148"/>
        <end position="168"/>
    </location>
</feature>
<dbReference type="PANTHER" id="PTHR43298">
    <property type="entry name" value="MULTIDRUG RESISTANCE PROTEIN NORM-RELATED"/>
    <property type="match status" value="1"/>
</dbReference>
<feature type="transmembrane region" description="Helical" evidence="13">
    <location>
        <begin position="368"/>
        <end position="388"/>
    </location>
</feature>
<feature type="transmembrane region" description="Helical" evidence="13">
    <location>
        <begin position="327"/>
        <end position="348"/>
    </location>
</feature>
<evidence type="ECO:0000256" key="9">
    <source>
        <dbReference type="ARBA" id="ARBA00022989"/>
    </source>
</evidence>
<feature type="transmembrane region" description="Helical" evidence="13">
    <location>
        <begin position="199"/>
        <end position="223"/>
    </location>
</feature>
<evidence type="ECO:0000256" key="7">
    <source>
        <dbReference type="ARBA" id="ARBA00022475"/>
    </source>
</evidence>
<gene>
    <name evidence="14" type="ORF">H9771_08695</name>
</gene>